<dbReference type="FunFam" id="3.30.200.20:FF:000097">
    <property type="entry name" value="Probable serine/threonine-protein kinase nek1"/>
    <property type="match status" value="1"/>
</dbReference>
<dbReference type="SMART" id="SM00220">
    <property type="entry name" value="S_TKc"/>
    <property type="match status" value="1"/>
</dbReference>
<sequence length="1204" mass="135923">MDKYIKVRKIGEGSFGKAILVKAKENGQQYVIKEINISKMSNKEREESRREVAVLANMKHPNIVLYRESFEENGCLYIVMDYCEGGDLFKKINAQKGILFSEDQILDWFVQICLALKHIHDRKILHRDIKSQNIFLTKDGTIQLGDFGIARVLNSTAELARTCIGTPYYLSPEICQNKPYNNKSDIWALGCVLYEMCTLKHAFEAGNMKNLVLKIISGPFPPVSMHYSYDLRNLLSQLFKRNPRNRPSVNSILEKTFIAKRVEKFLTPELIADEFSHKIFHKFGPHASPAQRPVQEPTLTSVAPAQKITKPAAKYGVPLTIRKSCGAPKKPNEKKPLTKIRQEPSKKKRLELPEKEKRQREQAPYYVGGGGVGPFPVSSRGRYEHYHAIFDQMQQQKENVFRVAEEREAKLRAKLQDRGVVERQKGWIAADRAKQVEEFWQRKREAMENKARAQGHMGTLQNLADTYGGRSISARGRKSRNKEEEEYLARLRQIRLQNFNERQQIRAKLRGDKTFTLQNEAASSDGQDSSEEAELKRKKIETQKAHANARAAVLKEQLERKRKEAYEREKRAWEEHLIAKGVKNPNVPFHGEATEHSPMNGLQEPGAALSKPQFPVKPGVPVISMTSALKEVGVDEHVISAVQESEEEFKKPNFAIQNKREILRRLNQNLKAQEDEKGKKEGKNTSELAGSEDGKEQQDDQQPLLGDRKKWESGASELVVPLAQLSMEDSLSGTECQTLGEVIKLDIGEPHRKVWGKSPTDSVLRILGEAELQLQTDILEEQDEINGTAEILEGHHQSSSEEKEEKTFPPIAAPSAVPVGVTKSVMTVPEESQRTGPTLVQSKPVMLDEPDDLEAEVLEEMEDKMHQSKENKEFPSTVNEVWVQEKEDAAQHDGINEAALEKEGLNKVQPPKEAPAETCSCDSQQAEPLFQRVIQPTAVPTTSPALSAQSSQEESFVSRSSSISPAKNKGKSSLLIGLYTGLFDANDPKMLRTCSLPDLYKLYRTLVDVPSVADMQHQHNLETDDTEDEQAKEGPSDSEDIMFGETDTDLQELRDSMEQLLREQPSEELSEEEESTLKANAMECVTNGTELDEGDENNPSSESALNEEWQSDNSDGEIASECEECDSIFSHLEELRYNLEEEIGFDKLIEVYEKIKAILEDEDENIDVCSTIVQSVLGNEHKHLYAKILHLVMADGAYQEGNDE</sequence>
<evidence type="ECO:0000259" key="15">
    <source>
        <dbReference type="PROSITE" id="PS50011"/>
    </source>
</evidence>
<dbReference type="SUPFAM" id="SSF56112">
    <property type="entry name" value="Protein kinase-like (PK-like)"/>
    <property type="match status" value="1"/>
</dbReference>
<dbReference type="GO" id="GO:0004674">
    <property type="term" value="F:protein serine/threonine kinase activity"/>
    <property type="evidence" value="ECO:0007669"/>
    <property type="project" value="UniProtKB-KW"/>
</dbReference>
<dbReference type="PROSITE" id="PS50011">
    <property type="entry name" value="PROTEIN_KINASE_DOM"/>
    <property type="match status" value="1"/>
</dbReference>
<dbReference type="Gene3D" id="1.10.510.10">
    <property type="entry name" value="Transferase(Phosphotransferase) domain 1"/>
    <property type="match status" value="1"/>
</dbReference>
<dbReference type="Ensembl" id="ENSTGUT00000006383.2">
    <property type="protein sequence ID" value="ENSTGUP00000006319.2"/>
    <property type="gene ID" value="ENSTGUG00000006124.2"/>
</dbReference>
<protein>
    <recommendedName>
        <fullName evidence="3">non-specific serine/threonine protein kinase</fullName>
        <ecNumber evidence="3">2.7.11.1</ecNumber>
    </recommendedName>
</protein>
<evidence type="ECO:0000313" key="16">
    <source>
        <dbReference type="Ensembl" id="ENSTGUP00000006319.2"/>
    </source>
</evidence>
<dbReference type="Proteomes" id="UP000007754">
    <property type="component" value="Chromosome 4"/>
</dbReference>
<dbReference type="CDD" id="cd08218">
    <property type="entry name" value="STKc_Nek1"/>
    <property type="match status" value="1"/>
</dbReference>
<evidence type="ECO:0000256" key="3">
    <source>
        <dbReference type="ARBA" id="ARBA00012513"/>
    </source>
</evidence>
<feature type="compositionally biased region" description="Basic and acidic residues" evidence="14">
    <location>
        <begin position="795"/>
        <end position="807"/>
    </location>
</feature>
<keyword evidence="10" id="KW-0460">Magnesium</keyword>
<dbReference type="GeneTree" id="ENSGT00940000158460"/>
<dbReference type="PROSITE" id="PS00107">
    <property type="entry name" value="PROTEIN_KINASE_ATP"/>
    <property type="match status" value="1"/>
</dbReference>
<keyword evidence="6" id="KW-0479">Metal-binding</keyword>
<feature type="region of interest" description="Disordered" evidence="14">
    <location>
        <begin position="795"/>
        <end position="815"/>
    </location>
</feature>
<gene>
    <name evidence="16" type="primary">NEK1</name>
</gene>
<reference evidence="16 17" key="1">
    <citation type="journal article" date="2010" name="Nature">
        <title>The genome of a songbird.</title>
        <authorList>
            <person name="Warren W.C."/>
            <person name="Clayton D.F."/>
            <person name="Ellegren H."/>
            <person name="Arnold A.P."/>
            <person name="Hillier L.W."/>
            <person name="Kunstner A."/>
            <person name="Searle S."/>
            <person name="White S."/>
            <person name="Vilella A.J."/>
            <person name="Fairley S."/>
            <person name="Heger A."/>
            <person name="Kong L."/>
            <person name="Ponting C.P."/>
            <person name="Jarvis E.D."/>
            <person name="Mello C.V."/>
            <person name="Minx P."/>
            <person name="Lovell P."/>
            <person name="Velho T.A."/>
            <person name="Ferris M."/>
            <person name="Balakrishnan C.N."/>
            <person name="Sinha S."/>
            <person name="Blatti C."/>
            <person name="London S.E."/>
            <person name="Li Y."/>
            <person name="Lin Y.C."/>
            <person name="George J."/>
            <person name="Sweedler J."/>
            <person name="Southey B."/>
            <person name="Gunaratne P."/>
            <person name="Watson M."/>
            <person name="Nam K."/>
            <person name="Backstrom N."/>
            <person name="Smeds L."/>
            <person name="Nabholz B."/>
            <person name="Itoh Y."/>
            <person name="Whitney O."/>
            <person name="Pfenning A.R."/>
            <person name="Howard J."/>
            <person name="Volker M."/>
            <person name="Skinner B.M."/>
            <person name="Griffin D.K."/>
            <person name="Ye L."/>
            <person name="McLaren W.M."/>
            <person name="Flicek P."/>
            <person name="Quesada V."/>
            <person name="Velasco G."/>
            <person name="Lopez-Otin C."/>
            <person name="Puente X.S."/>
            <person name="Olender T."/>
            <person name="Lancet D."/>
            <person name="Smit A.F."/>
            <person name="Hubley R."/>
            <person name="Konkel M.K."/>
            <person name="Walker J.A."/>
            <person name="Batzer M.A."/>
            <person name="Gu W."/>
            <person name="Pollock D.D."/>
            <person name="Chen L."/>
            <person name="Cheng Z."/>
            <person name="Eichler E.E."/>
            <person name="Stapley J."/>
            <person name="Slate J."/>
            <person name="Ekblom R."/>
            <person name="Birkhead T."/>
            <person name="Burke T."/>
            <person name="Burt D."/>
            <person name="Scharff C."/>
            <person name="Adam I."/>
            <person name="Richard H."/>
            <person name="Sultan M."/>
            <person name="Soldatov A."/>
            <person name="Lehrach H."/>
            <person name="Edwards S.V."/>
            <person name="Yang S.P."/>
            <person name="Li X."/>
            <person name="Graves T."/>
            <person name="Fulton L."/>
            <person name="Nelson J."/>
            <person name="Chinwalla A."/>
            <person name="Hou S."/>
            <person name="Mardis E.R."/>
            <person name="Wilson R.K."/>
        </authorList>
    </citation>
    <scope>NUCLEOTIDE SEQUENCE [LARGE SCALE GENOMIC DNA]</scope>
</reference>
<dbReference type="HOGENOM" id="CLU_000288_60_1_1"/>
<feature type="compositionally biased region" description="Basic and acidic residues" evidence="14">
    <location>
        <begin position="672"/>
        <end position="684"/>
    </location>
</feature>
<reference evidence="16" key="3">
    <citation type="submission" date="2025-09" db="UniProtKB">
        <authorList>
            <consortium name="Ensembl"/>
        </authorList>
    </citation>
    <scope>IDENTIFICATION</scope>
</reference>
<keyword evidence="9 13" id="KW-0067">ATP-binding</keyword>
<comment type="catalytic activity">
    <reaction evidence="12">
        <text>L-seryl-[protein] + ATP = O-phospho-L-seryl-[protein] + ADP + H(+)</text>
        <dbReference type="Rhea" id="RHEA:17989"/>
        <dbReference type="Rhea" id="RHEA-COMP:9863"/>
        <dbReference type="Rhea" id="RHEA-COMP:11604"/>
        <dbReference type="ChEBI" id="CHEBI:15378"/>
        <dbReference type="ChEBI" id="CHEBI:29999"/>
        <dbReference type="ChEBI" id="CHEBI:30616"/>
        <dbReference type="ChEBI" id="CHEBI:83421"/>
        <dbReference type="ChEBI" id="CHEBI:456216"/>
        <dbReference type="EC" id="2.7.11.1"/>
    </reaction>
</comment>
<feature type="region of interest" description="Disordered" evidence="14">
    <location>
        <begin position="286"/>
        <end position="305"/>
    </location>
</feature>
<evidence type="ECO:0000256" key="9">
    <source>
        <dbReference type="ARBA" id="ARBA00022840"/>
    </source>
</evidence>
<reference evidence="16" key="2">
    <citation type="submission" date="2025-08" db="UniProtKB">
        <authorList>
            <consortium name="Ensembl"/>
        </authorList>
    </citation>
    <scope>IDENTIFICATION</scope>
</reference>
<dbReference type="InterPro" id="IPR017441">
    <property type="entry name" value="Protein_kinase_ATP_BS"/>
</dbReference>
<evidence type="ECO:0000256" key="4">
    <source>
        <dbReference type="ARBA" id="ARBA00022527"/>
    </source>
</evidence>
<dbReference type="GO" id="GO:0046872">
    <property type="term" value="F:metal ion binding"/>
    <property type="evidence" value="ECO:0007669"/>
    <property type="project" value="UniProtKB-KW"/>
</dbReference>
<dbReference type="InterPro" id="IPR000719">
    <property type="entry name" value="Prot_kinase_dom"/>
</dbReference>
<dbReference type="STRING" id="59729.ENSTGUP00000023160"/>
<feature type="binding site" evidence="13">
    <location>
        <position position="33"/>
    </location>
    <ligand>
        <name>ATP</name>
        <dbReference type="ChEBI" id="CHEBI:30616"/>
    </ligand>
</feature>
<keyword evidence="5" id="KW-0808">Transferase</keyword>
<evidence type="ECO:0000256" key="12">
    <source>
        <dbReference type="ARBA" id="ARBA00048679"/>
    </source>
</evidence>
<evidence type="ECO:0000256" key="14">
    <source>
        <dbReference type="SAM" id="MobiDB-lite"/>
    </source>
</evidence>
<feature type="region of interest" description="Disordered" evidence="14">
    <location>
        <begin position="1020"/>
        <end position="1043"/>
    </location>
</feature>
<organism evidence="16 17">
    <name type="scientific">Taeniopygia guttata</name>
    <name type="common">Zebra finch</name>
    <name type="synonym">Poephila guttata</name>
    <dbReference type="NCBI Taxonomy" id="59729"/>
    <lineage>
        <taxon>Eukaryota</taxon>
        <taxon>Metazoa</taxon>
        <taxon>Chordata</taxon>
        <taxon>Craniata</taxon>
        <taxon>Vertebrata</taxon>
        <taxon>Euteleostomi</taxon>
        <taxon>Archelosauria</taxon>
        <taxon>Archosauria</taxon>
        <taxon>Dinosauria</taxon>
        <taxon>Saurischia</taxon>
        <taxon>Theropoda</taxon>
        <taxon>Coelurosauria</taxon>
        <taxon>Aves</taxon>
        <taxon>Neognathae</taxon>
        <taxon>Neoaves</taxon>
        <taxon>Telluraves</taxon>
        <taxon>Australaves</taxon>
        <taxon>Passeriformes</taxon>
        <taxon>Passeroidea</taxon>
        <taxon>Estrildidae</taxon>
        <taxon>Estrildinae</taxon>
        <taxon>Taeniopygia</taxon>
    </lineage>
</organism>
<accession>H0Z6X0</accession>
<feature type="region of interest" description="Disordered" evidence="14">
    <location>
        <begin position="319"/>
        <end position="369"/>
    </location>
</feature>
<keyword evidence="7 13" id="KW-0547">Nucleotide-binding</keyword>
<dbReference type="InterPro" id="IPR051131">
    <property type="entry name" value="NEK_Ser/Thr_kinase_NIMA"/>
</dbReference>
<dbReference type="FunFam" id="1.10.510.10:FF:000172">
    <property type="entry name" value="serine/threonine-protein kinase Nek1 isoform X1"/>
    <property type="match status" value="1"/>
</dbReference>
<feature type="domain" description="Protein kinase" evidence="15">
    <location>
        <begin position="4"/>
        <end position="258"/>
    </location>
</feature>
<feature type="compositionally biased region" description="Basic and acidic residues" evidence="14">
    <location>
        <begin position="330"/>
        <end position="361"/>
    </location>
</feature>
<proteinExistence type="inferred from homology"/>
<feature type="region of interest" description="Disordered" evidence="14">
    <location>
        <begin position="516"/>
        <end position="537"/>
    </location>
</feature>
<dbReference type="PROSITE" id="PS00108">
    <property type="entry name" value="PROTEIN_KINASE_ST"/>
    <property type="match status" value="1"/>
</dbReference>
<evidence type="ECO:0000256" key="5">
    <source>
        <dbReference type="ARBA" id="ARBA00022679"/>
    </source>
</evidence>
<evidence type="ECO:0000256" key="6">
    <source>
        <dbReference type="ARBA" id="ARBA00022723"/>
    </source>
</evidence>
<dbReference type="EC" id="2.7.11.1" evidence="3"/>
<feature type="compositionally biased region" description="Low complexity" evidence="14">
    <location>
        <begin position="950"/>
        <end position="964"/>
    </location>
</feature>
<evidence type="ECO:0000256" key="7">
    <source>
        <dbReference type="ARBA" id="ARBA00022741"/>
    </source>
</evidence>
<evidence type="ECO:0000256" key="8">
    <source>
        <dbReference type="ARBA" id="ARBA00022777"/>
    </source>
</evidence>
<dbReference type="Gene3D" id="3.30.200.20">
    <property type="entry name" value="Phosphorylase Kinase, domain 1"/>
    <property type="match status" value="1"/>
</dbReference>
<keyword evidence="8" id="KW-0418">Kinase</keyword>
<dbReference type="InterPro" id="IPR008271">
    <property type="entry name" value="Ser/Thr_kinase_AS"/>
</dbReference>
<feature type="region of interest" description="Disordered" evidence="14">
    <location>
        <begin position="1089"/>
        <end position="1118"/>
    </location>
</feature>
<comment type="similarity">
    <text evidence="2">Belongs to the protein kinase superfamily. NEK Ser/Thr protein kinase family. NIMA subfamily.</text>
</comment>
<comment type="catalytic activity">
    <reaction evidence="11">
        <text>L-threonyl-[protein] + ATP = O-phospho-L-threonyl-[protein] + ADP + H(+)</text>
        <dbReference type="Rhea" id="RHEA:46608"/>
        <dbReference type="Rhea" id="RHEA-COMP:11060"/>
        <dbReference type="Rhea" id="RHEA-COMP:11605"/>
        <dbReference type="ChEBI" id="CHEBI:15378"/>
        <dbReference type="ChEBI" id="CHEBI:30013"/>
        <dbReference type="ChEBI" id="CHEBI:30616"/>
        <dbReference type="ChEBI" id="CHEBI:61977"/>
        <dbReference type="ChEBI" id="CHEBI:456216"/>
        <dbReference type="EC" id="2.7.11.1"/>
    </reaction>
</comment>
<feature type="compositionally biased region" description="Polar residues" evidence="14">
    <location>
        <begin position="516"/>
        <end position="527"/>
    </location>
</feature>
<feature type="compositionally biased region" description="Polar residues" evidence="14">
    <location>
        <begin position="940"/>
        <end position="949"/>
    </location>
</feature>
<comment type="cofactor">
    <cofactor evidence="1">
        <name>Mg(2+)</name>
        <dbReference type="ChEBI" id="CHEBI:18420"/>
    </cofactor>
</comment>
<feature type="region of interest" description="Disordered" evidence="14">
    <location>
        <begin position="829"/>
        <end position="848"/>
    </location>
</feature>
<feature type="region of interest" description="Disordered" evidence="14">
    <location>
        <begin position="671"/>
        <end position="710"/>
    </location>
</feature>
<dbReference type="InterPro" id="IPR011009">
    <property type="entry name" value="Kinase-like_dom_sf"/>
</dbReference>
<feature type="region of interest" description="Disordered" evidence="14">
    <location>
        <begin position="940"/>
        <end position="969"/>
    </location>
</feature>
<evidence type="ECO:0000256" key="10">
    <source>
        <dbReference type="ARBA" id="ARBA00022842"/>
    </source>
</evidence>
<dbReference type="PANTHER" id="PTHR44899:SF4">
    <property type="entry name" value="SERINE_THREONINE-PROTEIN KINASE NEK1"/>
    <property type="match status" value="1"/>
</dbReference>
<evidence type="ECO:0000256" key="13">
    <source>
        <dbReference type="PROSITE-ProRule" id="PRU10141"/>
    </source>
</evidence>
<dbReference type="PANTHER" id="PTHR44899">
    <property type="entry name" value="CAMK FAMILY PROTEIN KINASE"/>
    <property type="match status" value="1"/>
</dbReference>
<keyword evidence="4" id="KW-0723">Serine/threonine-protein kinase</keyword>
<dbReference type="GO" id="GO:0005524">
    <property type="term" value="F:ATP binding"/>
    <property type="evidence" value="ECO:0007669"/>
    <property type="project" value="UniProtKB-UniRule"/>
</dbReference>
<keyword evidence="17" id="KW-1185">Reference proteome</keyword>
<evidence type="ECO:0000256" key="1">
    <source>
        <dbReference type="ARBA" id="ARBA00001946"/>
    </source>
</evidence>
<dbReference type="AlphaFoldDB" id="H0Z6X0"/>
<dbReference type="Pfam" id="PF00069">
    <property type="entry name" value="Pkinase"/>
    <property type="match status" value="1"/>
</dbReference>
<evidence type="ECO:0000256" key="2">
    <source>
        <dbReference type="ARBA" id="ARBA00010886"/>
    </source>
</evidence>
<name>H0Z6X0_TAEGU</name>
<evidence type="ECO:0000256" key="11">
    <source>
        <dbReference type="ARBA" id="ARBA00047899"/>
    </source>
</evidence>
<evidence type="ECO:0000313" key="17">
    <source>
        <dbReference type="Proteomes" id="UP000007754"/>
    </source>
</evidence>